<evidence type="ECO:0000256" key="4">
    <source>
        <dbReference type="ARBA" id="ARBA00012556"/>
    </source>
</evidence>
<dbReference type="GO" id="GO:0016787">
    <property type="term" value="F:hydrolase activity"/>
    <property type="evidence" value="ECO:0007669"/>
    <property type="project" value="UniProtKB-KW"/>
</dbReference>
<keyword evidence="7" id="KW-0732">Signal</keyword>
<comment type="similarity">
    <text evidence="2">Belongs to the glycosyl hydrolase 2 family.</text>
</comment>
<feature type="chain" id="PRO_5044969333" description="Arabinogalactan endo-beta-1,4-galactanase" evidence="7">
    <location>
        <begin position="22"/>
        <end position="459"/>
    </location>
</feature>
<keyword evidence="10" id="KW-1185">Reference proteome</keyword>
<gene>
    <name evidence="9" type="ORF">ACFFGT_10930</name>
</gene>
<dbReference type="SUPFAM" id="SSF51445">
    <property type="entry name" value="(Trans)glycosidases"/>
    <property type="match status" value="1"/>
</dbReference>
<evidence type="ECO:0000256" key="2">
    <source>
        <dbReference type="ARBA" id="ARBA00007401"/>
    </source>
</evidence>
<evidence type="ECO:0000256" key="3">
    <source>
        <dbReference type="ARBA" id="ARBA00010687"/>
    </source>
</evidence>
<dbReference type="RefSeq" id="WP_377022560.1">
    <property type="nucleotide sequence ID" value="NZ_JBHLTS010000021.1"/>
</dbReference>
<evidence type="ECO:0000256" key="1">
    <source>
        <dbReference type="ARBA" id="ARBA00001695"/>
    </source>
</evidence>
<dbReference type="InterPro" id="IPR011683">
    <property type="entry name" value="Glyco_hydro_53"/>
</dbReference>
<dbReference type="InterPro" id="IPR017853">
    <property type="entry name" value="GH"/>
</dbReference>
<comment type="similarity">
    <text evidence="3 7">Belongs to the glycosyl hydrolase 53 family.</text>
</comment>
<dbReference type="Pfam" id="PF07745">
    <property type="entry name" value="Glyco_hydro_53"/>
    <property type="match status" value="1"/>
</dbReference>
<proteinExistence type="inferred from homology"/>
<dbReference type="Proteomes" id="UP001589828">
    <property type="component" value="Unassembled WGS sequence"/>
</dbReference>
<name>A0ABV6L5J9_9SPHI</name>
<dbReference type="PROSITE" id="PS51257">
    <property type="entry name" value="PROKAR_LIPOPROTEIN"/>
    <property type="match status" value="1"/>
</dbReference>
<evidence type="ECO:0000256" key="6">
    <source>
        <dbReference type="ARBA" id="ARBA00023295"/>
    </source>
</evidence>
<dbReference type="EMBL" id="JBHLTS010000021">
    <property type="protein sequence ID" value="MFC0514717.1"/>
    <property type="molecule type" value="Genomic_DNA"/>
</dbReference>
<evidence type="ECO:0000313" key="10">
    <source>
        <dbReference type="Proteomes" id="UP001589828"/>
    </source>
</evidence>
<evidence type="ECO:0000256" key="7">
    <source>
        <dbReference type="RuleBase" id="RU361192"/>
    </source>
</evidence>
<dbReference type="Gene3D" id="2.60.40.10">
    <property type="entry name" value="Immunoglobulins"/>
    <property type="match status" value="1"/>
</dbReference>
<feature type="signal peptide" evidence="7">
    <location>
        <begin position="1"/>
        <end position="21"/>
    </location>
</feature>
<dbReference type="InterPro" id="IPR013783">
    <property type="entry name" value="Ig-like_fold"/>
</dbReference>
<organism evidence="9 10">
    <name type="scientific">Mucilaginibacter angelicae</name>
    <dbReference type="NCBI Taxonomy" id="869718"/>
    <lineage>
        <taxon>Bacteria</taxon>
        <taxon>Pseudomonadati</taxon>
        <taxon>Bacteroidota</taxon>
        <taxon>Sphingobacteriia</taxon>
        <taxon>Sphingobacteriales</taxon>
        <taxon>Sphingobacteriaceae</taxon>
        <taxon>Mucilaginibacter</taxon>
    </lineage>
</organism>
<comment type="catalytic activity">
    <reaction evidence="1 7">
        <text>The enzyme specifically hydrolyzes (1-&gt;4)-beta-D-galactosidic linkages in type I arabinogalactans.</text>
        <dbReference type="EC" id="3.2.1.89"/>
    </reaction>
</comment>
<reference evidence="9 10" key="1">
    <citation type="submission" date="2024-09" db="EMBL/GenBank/DDBJ databases">
        <authorList>
            <person name="Sun Q."/>
            <person name="Mori K."/>
        </authorList>
    </citation>
    <scope>NUCLEOTIDE SEQUENCE [LARGE SCALE GENOMIC DNA]</scope>
    <source>
        <strain evidence="9 10">NCAIM B.02415</strain>
    </source>
</reference>
<keyword evidence="6 7" id="KW-0326">Glycosidase</keyword>
<dbReference type="Gene3D" id="3.20.20.80">
    <property type="entry name" value="Glycosidases"/>
    <property type="match status" value="1"/>
</dbReference>
<feature type="domain" description="Glycoside hydrolase family 2" evidence="8">
    <location>
        <begin position="29"/>
        <end position="128"/>
    </location>
</feature>
<protein>
    <recommendedName>
        <fullName evidence="4 7">Arabinogalactan endo-beta-1,4-galactanase</fullName>
        <ecNumber evidence="4 7">3.2.1.89</ecNumber>
    </recommendedName>
</protein>
<dbReference type="InterPro" id="IPR040605">
    <property type="entry name" value="Glyco_hydro2_dom5"/>
</dbReference>
<evidence type="ECO:0000313" key="9">
    <source>
        <dbReference type="EMBL" id="MFC0514717.1"/>
    </source>
</evidence>
<keyword evidence="5 7" id="KW-0378">Hydrolase</keyword>
<evidence type="ECO:0000259" key="8">
    <source>
        <dbReference type="Pfam" id="PF18565"/>
    </source>
</evidence>
<dbReference type="Pfam" id="PF18565">
    <property type="entry name" value="Glyco_hydro2_C5"/>
    <property type="match status" value="1"/>
</dbReference>
<evidence type="ECO:0000256" key="5">
    <source>
        <dbReference type="ARBA" id="ARBA00022801"/>
    </source>
</evidence>
<dbReference type="EC" id="3.2.1.89" evidence="4 7"/>
<dbReference type="PANTHER" id="PTHR34983">
    <property type="entry name" value="ARABINOGALACTAN ENDO-BETA-1,4-GALACTANASE A"/>
    <property type="match status" value="1"/>
</dbReference>
<dbReference type="PANTHER" id="PTHR34983:SF1">
    <property type="entry name" value="ARABINOGALACTAN ENDO-BETA-1,4-GALACTANASE A"/>
    <property type="match status" value="1"/>
</dbReference>
<accession>A0ABV6L5J9</accession>
<sequence length="459" mass="51007">MTKIFFSLLIFSISCSPFARAQSGKPAEIVVTPYKTTMIANGKDRALINISVIDKQGIEVSSADNVIRIKITGDAAVISANNKSVPANDMTSFQEKLIDGKLSIVLQAGKNKDVVKFDAMADSLITGSTEIHTVQPGIPHPVTTGTPVAGKGTIDYKIIGADISFLPQLEARGMKFYDKDSQQKDAIEILKENGFNYIRLRIFNHPEVTKGYSPNKGFCDLQHTMQMAKRIKAAGLKFLLDFHYSDTWADPQRQDVPAVWSKLDFPALKDSLFNYTKTVMQTLKNQGTVPDMVQVGNEINHGMVWPYGEINNLDSLANLIYAGVSAVKTVNPATKIMIHIALGGQNEEAHFFLDNMLKRNVPFDVIGLSYYPKWHGTLKDLQANVNNLAATYKKYVMVAEYSQLKQQVNDIAFSVPGNRALGTFIWEPLSTWESVFDKQGKANAFLEVYPVIARKYNVH</sequence>
<comment type="caution">
    <text evidence="9">The sequence shown here is derived from an EMBL/GenBank/DDBJ whole genome shotgun (WGS) entry which is preliminary data.</text>
</comment>